<sequence>MIFSGIIGLAASVSQYRNSGKDTPKTASEAMTKGWDQERTLPPRFYAKHNRLVDLDIRTSSTQNQKRNPTRQQTAPPKIKLPHGGPDSLSIPTMQSQIPGNRNPRNHEGDSEGNNLDPKLRSPPQVVRHSSPESSAHGGAKAVYHVDKKETMKTHSIGTKSLTMILPNVTTPPAPSPQTALAAMKLPMLCAAAHHTVAPENTASVTKYNGFLPTVSLSLPSKGWNAVLVKRKAVDNQEAEFDEWKYDVMTGWEDAIIVPSKHLVE</sequence>
<evidence type="ECO:0000313" key="2">
    <source>
        <dbReference type="EMBL" id="KAJ2907371.1"/>
    </source>
</evidence>
<proteinExistence type="predicted"/>
<feature type="region of interest" description="Disordered" evidence="1">
    <location>
        <begin position="16"/>
        <end position="44"/>
    </location>
</feature>
<evidence type="ECO:0000313" key="3">
    <source>
        <dbReference type="Proteomes" id="UP001201980"/>
    </source>
</evidence>
<reference evidence="2" key="1">
    <citation type="submission" date="2022-07" db="EMBL/GenBank/DDBJ databases">
        <title>Draft genome sequence of Zalerion maritima ATCC 34329, a (micro)plastics degrading marine fungus.</title>
        <authorList>
            <person name="Paco A."/>
            <person name="Goncalves M.F.M."/>
            <person name="Rocha-Santos T.A.P."/>
            <person name="Alves A."/>
        </authorList>
    </citation>
    <scope>NUCLEOTIDE SEQUENCE</scope>
    <source>
        <strain evidence="2">ATCC 34329</strain>
    </source>
</reference>
<accession>A0AAD5RZC0</accession>
<keyword evidence="3" id="KW-1185">Reference proteome</keyword>
<gene>
    <name evidence="2" type="ORF">MKZ38_003228</name>
</gene>
<dbReference type="EMBL" id="JAKWBI020000001">
    <property type="protein sequence ID" value="KAJ2907371.1"/>
    <property type="molecule type" value="Genomic_DNA"/>
</dbReference>
<feature type="region of interest" description="Disordered" evidence="1">
    <location>
        <begin position="56"/>
        <end position="142"/>
    </location>
</feature>
<organism evidence="2 3">
    <name type="scientific">Zalerion maritima</name>
    <dbReference type="NCBI Taxonomy" id="339359"/>
    <lineage>
        <taxon>Eukaryota</taxon>
        <taxon>Fungi</taxon>
        <taxon>Dikarya</taxon>
        <taxon>Ascomycota</taxon>
        <taxon>Pezizomycotina</taxon>
        <taxon>Sordariomycetes</taxon>
        <taxon>Lulworthiomycetidae</taxon>
        <taxon>Lulworthiales</taxon>
        <taxon>Lulworthiaceae</taxon>
        <taxon>Zalerion</taxon>
    </lineage>
</organism>
<feature type="compositionally biased region" description="Polar residues" evidence="1">
    <location>
        <begin position="58"/>
        <end position="75"/>
    </location>
</feature>
<feature type="compositionally biased region" description="Polar residues" evidence="1">
    <location>
        <begin position="90"/>
        <end position="100"/>
    </location>
</feature>
<evidence type="ECO:0000256" key="1">
    <source>
        <dbReference type="SAM" id="MobiDB-lite"/>
    </source>
</evidence>
<comment type="caution">
    <text evidence="2">The sequence shown here is derived from an EMBL/GenBank/DDBJ whole genome shotgun (WGS) entry which is preliminary data.</text>
</comment>
<protein>
    <submittedName>
        <fullName evidence="2">Transporter</fullName>
    </submittedName>
</protein>
<dbReference type="AlphaFoldDB" id="A0AAD5RZC0"/>
<name>A0AAD5RZC0_9PEZI</name>
<dbReference type="Proteomes" id="UP001201980">
    <property type="component" value="Unassembled WGS sequence"/>
</dbReference>